<sequence length="299" mass="34301">MRSTIAAVNESSPLIISVSRRTDIPAYYSPWFEARLQDGFADYSHPFTRKRNRVLLREDSVAGFVFWSKNFQPFVRLSSMVQQRYPCYFHYTITGYGGKLEPGVPPLPDSLRTFRDLSELTTPQQMILRYDPIMFSDTLTAQYHRQRYTEIVRQLEGKSHTSIISFVQVYKKVRSALQQHGIKINVELLLQLDLAAELAEISQQHGFELAACCFPELQFVGVGMAHCISGDFFRKIYPDFQHSTRTAPTRKGCGCDFCQDIGFYNTCPNGCIYCYANANHNQARTRFQKHKLQGTSLVS</sequence>
<organism evidence="1 2">
    <name type="scientific">candidate division CSSED10-310 bacterium</name>
    <dbReference type="NCBI Taxonomy" id="2855610"/>
    <lineage>
        <taxon>Bacteria</taxon>
        <taxon>Bacteria division CSSED10-310</taxon>
    </lineage>
</organism>
<name>A0ABV6Z2A3_UNCC1</name>
<dbReference type="EMBL" id="JBHPBY010000312">
    <property type="protein sequence ID" value="MFC1852433.1"/>
    <property type="molecule type" value="Genomic_DNA"/>
</dbReference>
<comment type="caution">
    <text evidence="1">The sequence shown here is derived from an EMBL/GenBank/DDBJ whole genome shotgun (WGS) entry which is preliminary data.</text>
</comment>
<dbReference type="Proteomes" id="UP001594351">
    <property type="component" value="Unassembled WGS sequence"/>
</dbReference>
<keyword evidence="2" id="KW-1185">Reference proteome</keyword>
<dbReference type="InterPro" id="IPR014998">
    <property type="entry name" value="DUF1848"/>
</dbReference>
<reference evidence="1 2" key="1">
    <citation type="submission" date="2024-09" db="EMBL/GenBank/DDBJ databases">
        <title>Laminarin stimulates single cell rates of sulfate reduction while oxygen inhibits transcriptomic activity in coastal marine sediment.</title>
        <authorList>
            <person name="Lindsay M."/>
            <person name="Orcutt B."/>
            <person name="Emerson D."/>
            <person name="Stepanauskas R."/>
            <person name="D'Angelo T."/>
        </authorList>
    </citation>
    <scope>NUCLEOTIDE SEQUENCE [LARGE SCALE GENOMIC DNA]</scope>
    <source>
        <strain evidence="1">SAG AM-311-K15</strain>
    </source>
</reference>
<protein>
    <submittedName>
        <fullName evidence="1">DUF1848 domain-containing protein</fullName>
    </submittedName>
</protein>
<gene>
    <name evidence="1" type="ORF">ACFL27_19720</name>
</gene>
<evidence type="ECO:0000313" key="1">
    <source>
        <dbReference type="EMBL" id="MFC1852433.1"/>
    </source>
</evidence>
<accession>A0ABV6Z2A3</accession>
<dbReference type="Pfam" id="PF08902">
    <property type="entry name" value="DUF1848"/>
    <property type="match status" value="1"/>
</dbReference>
<evidence type="ECO:0000313" key="2">
    <source>
        <dbReference type="Proteomes" id="UP001594351"/>
    </source>
</evidence>
<proteinExistence type="predicted"/>